<evidence type="ECO:0000313" key="1">
    <source>
        <dbReference type="EMBL" id="MBB6095620.1"/>
    </source>
</evidence>
<dbReference type="Proteomes" id="UP000588068">
    <property type="component" value="Unassembled WGS sequence"/>
</dbReference>
<dbReference type="Pfam" id="PF14175">
    <property type="entry name" value="YaaC"/>
    <property type="match status" value="1"/>
</dbReference>
<proteinExistence type="predicted"/>
<name>A0A841HTT3_9GAMM</name>
<keyword evidence="2" id="KW-1185">Reference proteome</keyword>
<protein>
    <recommendedName>
        <fullName evidence="3">YaaC-like Protein</fullName>
    </recommendedName>
</protein>
<reference evidence="1 2" key="1">
    <citation type="submission" date="2020-08" db="EMBL/GenBank/DDBJ databases">
        <title>Genomic Encyclopedia of Type Strains, Phase IV (KMG-IV): sequencing the most valuable type-strain genomes for metagenomic binning, comparative biology and taxonomic classification.</title>
        <authorList>
            <person name="Goeker M."/>
        </authorList>
    </citation>
    <scope>NUCLEOTIDE SEQUENCE [LARGE SCALE GENOMIC DNA]</scope>
    <source>
        <strain evidence="1 2">DSM 26723</strain>
    </source>
</reference>
<evidence type="ECO:0008006" key="3">
    <source>
        <dbReference type="Google" id="ProtNLM"/>
    </source>
</evidence>
<dbReference type="InterPro" id="IPR026988">
    <property type="entry name" value="YaaC-like"/>
</dbReference>
<sequence length="341" mass="39355">MPAHKLHIAGKLVRLHGSLAAPDFRTQRVLCSDPWDFVALWLKREHKKAALFYWEQSRHFFEASSSLPALSAPLTSYYCFLNATKALLSSKGQVFTESHGVGGRSKAGHKSLSNEIVDFQGGGILPALCAYLEEPNNAGKDFTLQDLLWQMPFIHRAYCLTYKGATELFIPLKDNCFMRLDDSKEAWFQAEVDRRYVNAHTTRMIQPGFELFELEQKYYIRRKRRFRWSGRAVETSITKFKKYHKTIRRRIIPIYSSENRWYLKKSVAGHGKLVNSQMVLVFAAMHRLSELSRYDPVAFAGHFNVNHNWLLSEFIRAAPAQFVYGMASEITGLEFIRPDAF</sequence>
<evidence type="ECO:0000313" key="2">
    <source>
        <dbReference type="Proteomes" id="UP000588068"/>
    </source>
</evidence>
<accession>A0A841HTT3</accession>
<dbReference type="EMBL" id="JACHHZ010000006">
    <property type="protein sequence ID" value="MBB6095620.1"/>
    <property type="molecule type" value="Genomic_DNA"/>
</dbReference>
<comment type="caution">
    <text evidence="1">The sequence shown here is derived from an EMBL/GenBank/DDBJ whole genome shotgun (WGS) entry which is preliminary data.</text>
</comment>
<gene>
    <name evidence="1" type="ORF">HNQ60_004511</name>
</gene>
<dbReference type="RefSeq" id="WP_184335023.1">
    <property type="nucleotide sequence ID" value="NZ_JACHHZ010000006.1"/>
</dbReference>
<dbReference type="AlphaFoldDB" id="A0A841HTT3"/>
<organism evidence="1 2">
    <name type="scientific">Povalibacter uvarum</name>
    <dbReference type="NCBI Taxonomy" id="732238"/>
    <lineage>
        <taxon>Bacteria</taxon>
        <taxon>Pseudomonadati</taxon>
        <taxon>Pseudomonadota</taxon>
        <taxon>Gammaproteobacteria</taxon>
        <taxon>Steroidobacterales</taxon>
        <taxon>Steroidobacteraceae</taxon>
        <taxon>Povalibacter</taxon>
    </lineage>
</organism>